<dbReference type="Proteomes" id="UP001139263">
    <property type="component" value="Unassembled WGS sequence"/>
</dbReference>
<feature type="transmembrane region" description="Helical" evidence="6">
    <location>
        <begin position="268"/>
        <end position="290"/>
    </location>
</feature>
<dbReference type="PANTHER" id="PTHR42770:SF7">
    <property type="entry name" value="MEMBRANE PROTEIN"/>
    <property type="match status" value="1"/>
</dbReference>
<evidence type="ECO:0000256" key="5">
    <source>
        <dbReference type="ARBA" id="ARBA00023136"/>
    </source>
</evidence>
<dbReference type="AlphaFoldDB" id="A0A9X1V6H2"/>
<keyword evidence="4 6" id="KW-1133">Transmembrane helix</keyword>
<evidence type="ECO:0000313" key="7">
    <source>
        <dbReference type="EMBL" id="MCI0182406.1"/>
    </source>
</evidence>
<dbReference type="GO" id="GO:0022857">
    <property type="term" value="F:transmembrane transporter activity"/>
    <property type="evidence" value="ECO:0007669"/>
    <property type="project" value="InterPro"/>
</dbReference>
<feature type="transmembrane region" description="Helical" evidence="6">
    <location>
        <begin position="439"/>
        <end position="459"/>
    </location>
</feature>
<feature type="transmembrane region" description="Helical" evidence="6">
    <location>
        <begin position="465"/>
        <end position="486"/>
    </location>
</feature>
<evidence type="ECO:0000256" key="6">
    <source>
        <dbReference type="SAM" id="Phobius"/>
    </source>
</evidence>
<feature type="transmembrane region" description="Helical" evidence="6">
    <location>
        <begin position="371"/>
        <end position="390"/>
    </location>
</feature>
<feature type="transmembrane region" description="Helical" evidence="6">
    <location>
        <begin position="105"/>
        <end position="128"/>
    </location>
</feature>
<dbReference type="Gene3D" id="1.20.1740.10">
    <property type="entry name" value="Amino acid/polyamine transporter I"/>
    <property type="match status" value="1"/>
</dbReference>
<feature type="transmembrane region" description="Helical" evidence="6">
    <location>
        <begin position="27"/>
        <end position="49"/>
    </location>
</feature>
<sequence length="512" mass="55198">MVMLSNLSSSIHDHSLDPSSTRLAKKLTWLMVIAFGLAGEVGAGIFAVSAQVQGITPGIGAQVPLAIFVDGCIALTLAATYWFFSGSLAGAGGEYLFISRTLGARFGFIVHVISWFGSTASIGFLAYVAPTFLASALNSMSPGLGTPLTTIEGQWIAGLAMIWIAWAMHARGIRLVGVALQIAMGVILFAGLLVMIVGFSHSSTSLLTILALKDHLSPSSLMSGAPQQTHFAFFMVLPVLYYAYSGLRGATYTGGETANAKKILGNSMIVLVFLVTAFYTLFAAALYHLVPWQLLSGLMRDHDTSLASASALIGLLLPGWLDVILSFAVALIVFKTILPVMMGQSRMMLAFSADGLLPSYFKHLSSFQTPVRTLTVGAFMSSVVLTQTVFTGTAFGLASSVLAGTIVHFALGLGVLRLPKSAPLLYENNRTWLKKKRRLQLLLGWIQMLIAVGLAYLVVLPSLKTIWYFNPLFQVILFGVIGWVLYSRYWRMVVTTNGLKEHQVTFQSESSL</sequence>
<dbReference type="InterPro" id="IPR050367">
    <property type="entry name" value="APC_superfamily"/>
</dbReference>
<keyword evidence="8" id="KW-1185">Reference proteome</keyword>
<proteinExistence type="predicted"/>
<organism evidence="7 8">
    <name type="scientific">Sulfoacidibacillus ferrooxidans</name>
    <dbReference type="NCBI Taxonomy" id="2005001"/>
    <lineage>
        <taxon>Bacteria</taxon>
        <taxon>Bacillati</taxon>
        <taxon>Bacillota</taxon>
        <taxon>Bacilli</taxon>
        <taxon>Bacillales</taxon>
        <taxon>Alicyclobacillaceae</taxon>
        <taxon>Sulfoacidibacillus</taxon>
    </lineage>
</organism>
<feature type="transmembrane region" description="Helical" evidence="6">
    <location>
        <begin position="396"/>
        <end position="418"/>
    </location>
</feature>
<keyword evidence="3 6" id="KW-0812">Transmembrane</keyword>
<evidence type="ECO:0000256" key="4">
    <source>
        <dbReference type="ARBA" id="ARBA00022989"/>
    </source>
</evidence>
<evidence type="ECO:0000256" key="1">
    <source>
        <dbReference type="ARBA" id="ARBA00004651"/>
    </source>
</evidence>
<comment type="caution">
    <text evidence="7">The sequence shown here is derived from an EMBL/GenBank/DDBJ whole genome shotgun (WGS) entry which is preliminary data.</text>
</comment>
<dbReference type="InterPro" id="IPR002293">
    <property type="entry name" value="AA/rel_permease1"/>
</dbReference>
<dbReference type="PIRSF" id="PIRSF006060">
    <property type="entry name" value="AA_transporter"/>
    <property type="match status" value="1"/>
</dbReference>
<evidence type="ECO:0000256" key="2">
    <source>
        <dbReference type="ARBA" id="ARBA00022475"/>
    </source>
</evidence>
<keyword evidence="5 6" id="KW-0472">Membrane</keyword>
<dbReference type="GO" id="GO:0005886">
    <property type="term" value="C:plasma membrane"/>
    <property type="evidence" value="ECO:0007669"/>
    <property type="project" value="UniProtKB-SubCell"/>
</dbReference>
<comment type="subcellular location">
    <subcellularLocation>
        <location evidence="1">Cell membrane</location>
        <topology evidence="1">Multi-pass membrane protein</topology>
    </subcellularLocation>
</comment>
<evidence type="ECO:0000313" key="8">
    <source>
        <dbReference type="Proteomes" id="UP001139263"/>
    </source>
</evidence>
<dbReference type="Pfam" id="PF13520">
    <property type="entry name" value="AA_permease_2"/>
    <property type="match status" value="1"/>
</dbReference>
<feature type="transmembrane region" description="Helical" evidence="6">
    <location>
        <begin position="175"/>
        <end position="199"/>
    </location>
</feature>
<reference evidence="7" key="1">
    <citation type="submission" date="2022-03" db="EMBL/GenBank/DDBJ databases">
        <title>Draft Genome Sequence of Firmicute Strain S0AB, a Heterotrophic Iron/Sulfur-Oxidizing Extreme Acidophile.</title>
        <authorList>
            <person name="Vergara E."/>
            <person name="Pakostova E."/>
            <person name="Johnson D.B."/>
            <person name="Holmes D.S."/>
        </authorList>
    </citation>
    <scope>NUCLEOTIDE SEQUENCE</scope>
    <source>
        <strain evidence="7">S0AB</strain>
    </source>
</reference>
<keyword evidence="2" id="KW-1003">Cell membrane</keyword>
<evidence type="ECO:0008006" key="9">
    <source>
        <dbReference type="Google" id="ProtNLM"/>
    </source>
</evidence>
<gene>
    <name evidence="7" type="ORF">MM817_00665</name>
</gene>
<evidence type="ECO:0000256" key="3">
    <source>
        <dbReference type="ARBA" id="ARBA00022692"/>
    </source>
</evidence>
<feature type="transmembrane region" description="Helical" evidence="6">
    <location>
        <begin position="61"/>
        <end position="84"/>
    </location>
</feature>
<feature type="transmembrane region" description="Helical" evidence="6">
    <location>
        <begin position="229"/>
        <end position="247"/>
    </location>
</feature>
<feature type="transmembrane region" description="Helical" evidence="6">
    <location>
        <begin position="148"/>
        <end position="168"/>
    </location>
</feature>
<dbReference type="PANTHER" id="PTHR42770">
    <property type="entry name" value="AMINO ACID TRANSPORTER-RELATED"/>
    <property type="match status" value="1"/>
</dbReference>
<accession>A0A9X1V6H2</accession>
<dbReference type="EMBL" id="JALBUF010000001">
    <property type="protein sequence ID" value="MCI0182406.1"/>
    <property type="molecule type" value="Genomic_DNA"/>
</dbReference>
<feature type="transmembrane region" description="Helical" evidence="6">
    <location>
        <begin position="310"/>
        <end position="338"/>
    </location>
</feature>
<protein>
    <recommendedName>
        <fullName evidence="9">Amino acid permease</fullName>
    </recommendedName>
</protein>
<name>A0A9X1V6H2_9BACL</name>